<evidence type="ECO:0000313" key="2">
    <source>
        <dbReference type="EMBL" id="GLK11428.1"/>
    </source>
</evidence>
<protein>
    <recommendedName>
        <fullName evidence="4">Tyr recombinase domain-containing protein</fullName>
    </recommendedName>
</protein>
<keyword evidence="1" id="KW-0233">DNA recombination</keyword>
<gene>
    <name evidence="2" type="ORF">GCM10017600_48350</name>
</gene>
<evidence type="ECO:0000313" key="3">
    <source>
        <dbReference type="Proteomes" id="UP001143474"/>
    </source>
</evidence>
<dbReference type="Gene3D" id="1.10.443.10">
    <property type="entry name" value="Intergrase catalytic core"/>
    <property type="match status" value="1"/>
</dbReference>
<dbReference type="InterPro" id="IPR011010">
    <property type="entry name" value="DNA_brk_join_enz"/>
</dbReference>
<dbReference type="Proteomes" id="UP001143474">
    <property type="component" value="Unassembled WGS sequence"/>
</dbReference>
<reference evidence="2" key="2">
    <citation type="submission" date="2023-01" db="EMBL/GenBank/DDBJ databases">
        <authorList>
            <person name="Sun Q."/>
            <person name="Evtushenko L."/>
        </authorList>
    </citation>
    <scope>NUCLEOTIDE SEQUENCE</scope>
    <source>
        <strain evidence="2">VKM Ac-2007</strain>
    </source>
</reference>
<sequence>MGFERLASLSEAFFGGVGVGADDPSTTLGSAARVEGPGPSAPTFGVHPEQGVHIAFQEPLEHRDRVHPGSVIDKVKFRKVKTRGEIDRRAVVNPAQARELLTAPTYAGRTHGQMMAAMFARMYFAGLRSADPPEQVASPPARRPYDLRHAAVSLWLNAGVHAPEVARRAGHGVDVPLKLYARCIDGQHETADKRILEALTT</sequence>
<dbReference type="GO" id="GO:0015074">
    <property type="term" value="P:DNA integration"/>
    <property type="evidence" value="ECO:0007669"/>
    <property type="project" value="InterPro"/>
</dbReference>
<dbReference type="SUPFAM" id="SSF56349">
    <property type="entry name" value="DNA breaking-rejoining enzymes"/>
    <property type="match status" value="1"/>
</dbReference>
<dbReference type="InterPro" id="IPR013762">
    <property type="entry name" value="Integrase-like_cat_sf"/>
</dbReference>
<comment type="caution">
    <text evidence="2">The sequence shown here is derived from an EMBL/GenBank/DDBJ whole genome shotgun (WGS) entry which is preliminary data.</text>
</comment>
<dbReference type="EMBL" id="BSEV01000011">
    <property type="protein sequence ID" value="GLK11428.1"/>
    <property type="molecule type" value="Genomic_DNA"/>
</dbReference>
<proteinExistence type="predicted"/>
<evidence type="ECO:0008006" key="4">
    <source>
        <dbReference type="Google" id="ProtNLM"/>
    </source>
</evidence>
<organism evidence="2 3">
    <name type="scientific">Streptosporangium carneum</name>
    <dbReference type="NCBI Taxonomy" id="47481"/>
    <lineage>
        <taxon>Bacteria</taxon>
        <taxon>Bacillati</taxon>
        <taxon>Actinomycetota</taxon>
        <taxon>Actinomycetes</taxon>
        <taxon>Streptosporangiales</taxon>
        <taxon>Streptosporangiaceae</taxon>
        <taxon>Streptosporangium</taxon>
    </lineage>
</organism>
<name>A0A9W6MF27_9ACTN</name>
<reference evidence="2" key="1">
    <citation type="journal article" date="2014" name="Int. J. Syst. Evol. Microbiol.">
        <title>Complete genome sequence of Corynebacterium casei LMG S-19264T (=DSM 44701T), isolated from a smear-ripened cheese.</title>
        <authorList>
            <consortium name="US DOE Joint Genome Institute (JGI-PGF)"/>
            <person name="Walter F."/>
            <person name="Albersmeier A."/>
            <person name="Kalinowski J."/>
            <person name="Ruckert C."/>
        </authorList>
    </citation>
    <scope>NUCLEOTIDE SEQUENCE</scope>
    <source>
        <strain evidence="2">VKM Ac-2007</strain>
    </source>
</reference>
<evidence type="ECO:0000256" key="1">
    <source>
        <dbReference type="ARBA" id="ARBA00023172"/>
    </source>
</evidence>
<keyword evidence="3" id="KW-1185">Reference proteome</keyword>
<accession>A0A9W6MF27</accession>
<dbReference type="GO" id="GO:0006310">
    <property type="term" value="P:DNA recombination"/>
    <property type="evidence" value="ECO:0007669"/>
    <property type="project" value="UniProtKB-KW"/>
</dbReference>
<dbReference type="AlphaFoldDB" id="A0A9W6MF27"/>
<dbReference type="GO" id="GO:0003677">
    <property type="term" value="F:DNA binding"/>
    <property type="evidence" value="ECO:0007669"/>
    <property type="project" value="InterPro"/>
</dbReference>